<sequence>MLICVACFPRFSILQDLAATLAKDDACVAQEHCSLQLLQFRGHGDNSTPDNASMSENSGNSSSMGMDSECVSSRTGHVSWVDDSAAADASKTTQKKLGLRKLVHHRWKLHSSQVARNDTCGKAHKAMLAGGQRDIEHRLLNRTTYMIQRLRLPGCNSSQAVNASFEPGPNMVSGLINASRACRESWSSRAGHVAKQFFIRVAGQCGWEKRSCQEEPDVPGVRCEETVICPVVVEYLG</sequence>
<evidence type="ECO:0000313" key="2">
    <source>
        <dbReference type="EMBL" id="CAE7551785.1"/>
    </source>
</evidence>
<comment type="caution">
    <text evidence="2">The sequence shown here is derived from an EMBL/GenBank/DDBJ whole genome shotgun (WGS) entry which is preliminary data.</text>
</comment>
<protein>
    <submittedName>
        <fullName evidence="2">Uncharacterized protein</fullName>
    </submittedName>
</protein>
<feature type="compositionally biased region" description="Low complexity" evidence="1">
    <location>
        <begin position="53"/>
        <end position="68"/>
    </location>
</feature>
<organism evidence="2 3">
    <name type="scientific">Symbiodinium natans</name>
    <dbReference type="NCBI Taxonomy" id="878477"/>
    <lineage>
        <taxon>Eukaryota</taxon>
        <taxon>Sar</taxon>
        <taxon>Alveolata</taxon>
        <taxon>Dinophyceae</taxon>
        <taxon>Suessiales</taxon>
        <taxon>Symbiodiniaceae</taxon>
        <taxon>Symbiodinium</taxon>
    </lineage>
</organism>
<dbReference type="AlphaFoldDB" id="A0A812U0M5"/>
<feature type="region of interest" description="Disordered" evidence="1">
    <location>
        <begin position="44"/>
        <end position="68"/>
    </location>
</feature>
<dbReference type="EMBL" id="CAJNDS010002634">
    <property type="protein sequence ID" value="CAE7551785.1"/>
    <property type="molecule type" value="Genomic_DNA"/>
</dbReference>
<keyword evidence="3" id="KW-1185">Reference proteome</keyword>
<evidence type="ECO:0000313" key="3">
    <source>
        <dbReference type="Proteomes" id="UP000604046"/>
    </source>
</evidence>
<gene>
    <name evidence="2" type="ORF">SNAT2548_LOCUS30992</name>
</gene>
<evidence type="ECO:0000256" key="1">
    <source>
        <dbReference type="SAM" id="MobiDB-lite"/>
    </source>
</evidence>
<reference evidence="2" key="1">
    <citation type="submission" date="2021-02" db="EMBL/GenBank/DDBJ databases">
        <authorList>
            <person name="Dougan E. K."/>
            <person name="Rhodes N."/>
            <person name="Thang M."/>
            <person name="Chan C."/>
        </authorList>
    </citation>
    <scope>NUCLEOTIDE SEQUENCE</scope>
</reference>
<accession>A0A812U0M5</accession>
<name>A0A812U0M5_9DINO</name>
<dbReference type="Proteomes" id="UP000604046">
    <property type="component" value="Unassembled WGS sequence"/>
</dbReference>
<proteinExistence type="predicted"/>